<evidence type="ECO:0000256" key="1">
    <source>
        <dbReference type="SAM" id="MobiDB-lite"/>
    </source>
</evidence>
<dbReference type="EMBL" id="JAHDVG010000479">
    <property type="protein sequence ID" value="KAH1174703.1"/>
    <property type="molecule type" value="Genomic_DNA"/>
</dbReference>
<keyword evidence="3" id="KW-1185">Reference proteome</keyword>
<feature type="compositionally biased region" description="Basic and acidic residues" evidence="1">
    <location>
        <begin position="89"/>
        <end position="113"/>
    </location>
</feature>
<gene>
    <name evidence="2" type="ORF">KIL84_008694</name>
</gene>
<dbReference type="AlphaFoldDB" id="A0A9D4AXZ7"/>
<protein>
    <submittedName>
        <fullName evidence="2">Uncharacterized protein</fullName>
    </submittedName>
</protein>
<organism evidence="2 3">
    <name type="scientific">Mauremys mutica</name>
    <name type="common">yellowpond turtle</name>
    <dbReference type="NCBI Taxonomy" id="74926"/>
    <lineage>
        <taxon>Eukaryota</taxon>
        <taxon>Metazoa</taxon>
        <taxon>Chordata</taxon>
        <taxon>Craniata</taxon>
        <taxon>Vertebrata</taxon>
        <taxon>Euteleostomi</taxon>
        <taxon>Archelosauria</taxon>
        <taxon>Testudinata</taxon>
        <taxon>Testudines</taxon>
        <taxon>Cryptodira</taxon>
        <taxon>Durocryptodira</taxon>
        <taxon>Testudinoidea</taxon>
        <taxon>Geoemydidae</taxon>
        <taxon>Geoemydinae</taxon>
        <taxon>Mauremys</taxon>
    </lineage>
</organism>
<proteinExistence type="predicted"/>
<name>A0A9D4AXZ7_9SAUR</name>
<feature type="region of interest" description="Disordered" evidence="1">
    <location>
        <begin position="41"/>
        <end position="113"/>
    </location>
</feature>
<comment type="caution">
    <text evidence="2">The sequence shown here is derived from an EMBL/GenBank/DDBJ whole genome shotgun (WGS) entry which is preliminary data.</text>
</comment>
<sequence>MAKGAIAQGPGCGAWLQPSLHQSNLSHPFLGGPLTGLAVDGPVLGQETTQDTCSSDSVGVTSIRTGGLEPRSVEPGTTDAPTVLPGGHTKPDPRSTVEIRCPKGPERQHLVAT</sequence>
<evidence type="ECO:0000313" key="2">
    <source>
        <dbReference type="EMBL" id="KAH1174703.1"/>
    </source>
</evidence>
<dbReference type="Proteomes" id="UP000827986">
    <property type="component" value="Unassembled WGS sequence"/>
</dbReference>
<reference evidence="2" key="1">
    <citation type="submission" date="2021-09" db="EMBL/GenBank/DDBJ databases">
        <title>The genome of Mauremys mutica provides insights into the evolution of semi-aquatic lifestyle.</title>
        <authorList>
            <person name="Gong S."/>
            <person name="Gao Y."/>
        </authorList>
    </citation>
    <scope>NUCLEOTIDE SEQUENCE</scope>
    <source>
        <strain evidence="2">MM-2020</strain>
        <tissue evidence="2">Muscle</tissue>
    </source>
</reference>
<feature type="region of interest" description="Disordered" evidence="1">
    <location>
        <begin position="1"/>
        <end position="25"/>
    </location>
</feature>
<feature type="compositionally biased region" description="Polar residues" evidence="1">
    <location>
        <begin position="46"/>
        <end position="64"/>
    </location>
</feature>
<evidence type="ECO:0000313" key="3">
    <source>
        <dbReference type="Proteomes" id="UP000827986"/>
    </source>
</evidence>
<accession>A0A9D4AXZ7</accession>